<keyword evidence="4" id="KW-1185">Reference proteome</keyword>
<evidence type="ECO:0008006" key="5">
    <source>
        <dbReference type="Google" id="ProtNLM"/>
    </source>
</evidence>
<dbReference type="RefSeq" id="XP_005782154.1">
    <property type="nucleotide sequence ID" value="XM_005782097.1"/>
</dbReference>
<dbReference type="PANTHER" id="PTHR37302">
    <property type="entry name" value="SLR1116 PROTEIN"/>
    <property type="match status" value="1"/>
</dbReference>
<name>A0A0D3K1U0_EMIH1</name>
<dbReference type="PANTHER" id="PTHR37302:SF1">
    <property type="entry name" value="PROTEIN DINB"/>
    <property type="match status" value="1"/>
</dbReference>
<evidence type="ECO:0000313" key="4">
    <source>
        <dbReference type="Proteomes" id="UP000013827"/>
    </source>
</evidence>
<evidence type="ECO:0000256" key="1">
    <source>
        <dbReference type="ARBA" id="ARBA00022723"/>
    </source>
</evidence>
<dbReference type="InterPro" id="IPR034660">
    <property type="entry name" value="DinB/YfiT-like"/>
</dbReference>
<dbReference type="Pfam" id="PF05163">
    <property type="entry name" value="DinB"/>
    <property type="match status" value="1"/>
</dbReference>
<dbReference type="AlphaFoldDB" id="A0A0D3K1U0"/>
<dbReference type="eggNOG" id="ENOG502SUQV">
    <property type="taxonomic scope" value="Eukaryota"/>
</dbReference>
<evidence type="ECO:0000256" key="2">
    <source>
        <dbReference type="SAM" id="SignalP"/>
    </source>
</evidence>
<keyword evidence="1" id="KW-0479">Metal-binding</keyword>
<dbReference type="Proteomes" id="UP000013827">
    <property type="component" value="Unassembled WGS sequence"/>
</dbReference>
<dbReference type="InterPro" id="IPR007837">
    <property type="entry name" value="DinB"/>
</dbReference>
<protein>
    <recommendedName>
        <fullName evidence="5">Damage-inducible protein DinB</fullName>
    </recommendedName>
</protein>
<organism evidence="3 4">
    <name type="scientific">Emiliania huxleyi (strain CCMP1516)</name>
    <dbReference type="NCBI Taxonomy" id="280463"/>
    <lineage>
        <taxon>Eukaryota</taxon>
        <taxon>Haptista</taxon>
        <taxon>Haptophyta</taxon>
        <taxon>Prymnesiophyceae</taxon>
        <taxon>Isochrysidales</taxon>
        <taxon>Noelaerhabdaceae</taxon>
        <taxon>Emiliania</taxon>
    </lineage>
</organism>
<dbReference type="HOGENOM" id="CLU_101283_2_1_1"/>
<evidence type="ECO:0000313" key="3">
    <source>
        <dbReference type="EnsemblProtists" id="EOD29725"/>
    </source>
</evidence>
<sequence>MRLVLATTAASVAIAVVACRRQRQRDAEKLLAAVRTLARYNAWTNDVFLERVASLPDDEVTKPRATLFQSLVHTLNHNFVIEDIFRSHLLGRSHGYTARNTASPPPIASLRTSQREVDDWLIRWADAVTYDELFARRRFKFVGDQEAKGDMSAFEMLVHIINHTTYHRGWAVQMLMEPGNSRPSTTTDLPVYLRDVGRVDPQ</sequence>
<dbReference type="Gene3D" id="1.20.120.450">
    <property type="entry name" value="dinb family like domain"/>
    <property type="match status" value="1"/>
</dbReference>
<accession>A0A0D3K1U0</accession>
<dbReference type="SUPFAM" id="SSF109854">
    <property type="entry name" value="DinB/YfiT-like putative metalloenzymes"/>
    <property type="match status" value="1"/>
</dbReference>
<dbReference type="GO" id="GO:0046872">
    <property type="term" value="F:metal ion binding"/>
    <property type="evidence" value="ECO:0007669"/>
    <property type="project" value="UniProtKB-KW"/>
</dbReference>
<reference evidence="3" key="2">
    <citation type="submission" date="2024-10" db="UniProtKB">
        <authorList>
            <consortium name="EnsemblProtists"/>
        </authorList>
    </citation>
    <scope>IDENTIFICATION</scope>
</reference>
<feature type="signal peptide" evidence="2">
    <location>
        <begin position="1"/>
        <end position="19"/>
    </location>
</feature>
<dbReference type="PaxDb" id="2903-EOD29725"/>
<proteinExistence type="predicted"/>
<reference evidence="4" key="1">
    <citation type="journal article" date="2013" name="Nature">
        <title>Pan genome of the phytoplankton Emiliania underpins its global distribution.</title>
        <authorList>
            <person name="Read B.A."/>
            <person name="Kegel J."/>
            <person name="Klute M.J."/>
            <person name="Kuo A."/>
            <person name="Lefebvre S.C."/>
            <person name="Maumus F."/>
            <person name="Mayer C."/>
            <person name="Miller J."/>
            <person name="Monier A."/>
            <person name="Salamov A."/>
            <person name="Young J."/>
            <person name="Aguilar M."/>
            <person name="Claverie J.M."/>
            <person name="Frickenhaus S."/>
            <person name="Gonzalez K."/>
            <person name="Herman E.K."/>
            <person name="Lin Y.C."/>
            <person name="Napier J."/>
            <person name="Ogata H."/>
            <person name="Sarno A.F."/>
            <person name="Shmutz J."/>
            <person name="Schroeder D."/>
            <person name="de Vargas C."/>
            <person name="Verret F."/>
            <person name="von Dassow P."/>
            <person name="Valentin K."/>
            <person name="Van de Peer Y."/>
            <person name="Wheeler G."/>
            <person name="Dacks J.B."/>
            <person name="Delwiche C.F."/>
            <person name="Dyhrman S.T."/>
            <person name="Glockner G."/>
            <person name="John U."/>
            <person name="Richards T."/>
            <person name="Worden A.Z."/>
            <person name="Zhang X."/>
            <person name="Grigoriev I.V."/>
            <person name="Allen A.E."/>
            <person name="Bidle K."/>
            <person name="Borodovsky M."/>
            <person name="Bowler C."/>
            <person name="Brownlee C."/>
            <person name="Cock J.M."/>
            <person name="Elias M."/>
            <person name="Gladyshev V.N."/>
            <person name="Groth M."/>
            <person name="Guda C."/>
            <person name="Hadaegh A."/>
            <person name="Iglesias-Rodriguez M.D."/>
            <person name="Jenkins J."/>
            <person name="Jones B.M."/>
            <person name="Lawson T."/>
            <person name="Leese F."/>
            <person name="Lindquist E."/>
            <person name="Lobanov A."/>
            <person name="Lomsadze A."/>
            <person name="Malik S.B."/>
            <person name="Marsh M.E."/>
            <person name="Mackinder L."/>
            <person name="Mock T."/>
            <person name="Mueller-Roeber B."/>
            <person name="Pagarete A."/>
            <person name="Parker M."/>
            <person name="Probert I."/>
            <person name="Quesneville H."/>
            <person name="Raines C."/>
            <person name="Rensing S.A."/>
            <person name="Riano-Pachon D.M."/>
            <person name="Richier S."/>
            <person name="Rokitta S."/>
            <person name="Shiraiwa Y."/>
            <person name="Soanes D.M."/>
            <person name="van der Giezen M."/>
            <person name="Wahlund T.M."/>
            <person name="Williams B."/>
            <person name="Wilson W."/>
            <person name="Wolfe G."/>
            <person name="Wurch L.L."/>
        </authorList>
    </citation>
    <scope>NUCLEOTIDE SEQUENCE</scope>
</reference>
<dbReference type="EnsemblProtists" id="EOD29725">
    <property type="protein sequence ID" value="EOD29725"/>
    <property type="gene ID" value="EMIHUDRAFT_113628"/>
</dbReference>
<keyword evidence="2" id="KW-0732">Signal</keyword>
<dbReference type="GeneID" id="17274998"/>
<feature type="chain" id="PRO_5044226531" description="Damage-inducible protein DinB" evidence="2">
    <location>
        <begin position="20"/>
        <end position="202"/>
    </location>
</feature>
<dbReference type="PROSITE" id="PS51257">
    <property type="entry name" value="PROKAR_LIPOPROTEIN"/>
    <property type="match status" value="1"/>
</dbReference>
<dbReference type="KEGG" id="ehx:EMIHUDRAFT_113628"/>